<comment type="caution">
    <text evidence="2">The sequence shown here is derived from an EMBL/GenBank/DDBJ whole genome shotgun (WGS) entry which is preliminary data.</text>
</comment>
<feature type="transmembrane region" description="Helical" evidence="1">
    <location>
        <begin position="71"/>
        <end position="90"/>
    </location>
</feature>
<gene>
    <name evidence="2" type="ORF">LZ24_03479</name>
</gene>
<keyword evidence="3" id="KW-1185">Reference proteome</keyword>
<dbReference type="Proteomes" id="UP000318307">
    <property type="component" value="Unassembled WGS sequence"/>
</dbReference>
<evidence type="ECO:0000313" key="2">
    <source>
        <dbReference type="EMBL" id="TWI60865.1"/>
    </source>
</evidence>
<protein>
    <submittedName>
        <fullName evidence="2">Uncharacterized protein</fullName>
    </submittedName>
</protein>
<proteinExistence type="predicted"/>
<name>A0A562QVQ2_9BACT</name>
<dbReference type="AlphaFoldDB" id="A0A562QVQ2"/>
<keyword evidence="1" id="KW-1133">Transmembrane helix</keyword>
<sequence>MIFYEYYLLFDILLIVSGLYMGASYLFFVKTLRSYGGDIGVKIDNFNSFNFFYVYKSFFTLQNQKNKFFTFAYYGHFISLILTLILGFFLE</sequence>
<organism evidence="2 3">
    <name type="scientific">Desulfobotulus alkaliphilus</name>
    <dbReference type="NCBI Taxonomy" id="622671"/>
    <lineage>
        <taxon>Bacteria</taxon>
        <taxon>Pseudomonadati</taxon>
        <taxon>Thermodesulfobacteriota</taxon>
        <taxon>Desulfobacteria</taxon>
        <taxon>Desulfobacterales</taxon>
        <taxon>Desulfobacteraceae</taxon>
        <taxon>Desulfobotulus</taxon>
    </lineage>
</organism>
<evidence type="ECO:0000256" key="1">
    <source>
        <dbReference type="SAM" id="Phobius"/>
    </source>
</evidence>
<feature type="transmembrane region" description="Helical" evidence="1">
    <location>
        <begin position="6"/>
        <end position="28"/>
    </location>
</feature>
<reference evidence="2 3" key="1">
    <citation type="submission" date="2019-07" db="EMBL/GenBank/DDBJ databases">
        <title>Genome sequencing of 100 strains of the haloalkaliphilic chemolithoautotrophic sulfur-oxidizing bacterium Thioalkalivibrio.</title>
        <authorList>
            <person name="Muyzer G."/>
        </authorList>
    </citation>
    <scope>NUCLEOTIDE SEQUENCE [LARGE SCALE GENOMIC DNA]</scope>
    <source>
        <strain evidence="2 3">ASO4-4</strain>
    </source>
</reference>
<dbReference type="EMBL" id="VLLC01000086">
    <property type="protein sequence ID" value="TWI60865.1"/>
    <property type="molecule type" value="Genomic_DNA"/>
</dbReference>
<keyword evidence="1" id="KW-0812">Transmembrane</keyword>
<dbReference type="RefSeq" id="WP_144686893.1">
    <property type="nucleotide sequence ID" value="NZ_VLLC01000086.1"/>
</dbReference>
<evidence type="ECO:0000313" key="3">
    <source>
        <dbReference type="Proteomes" id="UP000318307"/>
    </source>
</evidence>
<keyword evidence="1" id="KW-0472">Membrane</keyword>
<accession>A0A562QVQ2</accession>